<evidence type="ECO:0000313" key="2">
    <source>
        <dbReference type="EMBL" id="CAF4972123.1"/>
    </source>
</evidence>
<accession>A0A8S3D625</accession>
<evidence type="ECO:0000313" key="3">
    <source>
        <dbReference type="Proteomes" id="UP000676336"/>
    </source>
</evidence>
<feature type="region of interest" description="Disordered" evidence="1">
    <location>
        <begin position="20"/>
        <end position="76"/>
    </location>
</feature>
<organism evidence="2 3">
    <name type="scientific">Rotaria magnacalcarata</name>
    <dbReference type="NCBI Taxonomy" id="392030"/>
    <lineage>
        <taxon>Eukaryota</taxon>
        <taxon>Metazoa</taxon>
        <taxon>Spiralia</taxon>
        <taxon>Gnathifera</taxon>
        <taxon>Rotifera</taxon>
        <taxon>Eurotatoria</taxon>
        <taxon>Bdelloidea</taxon>
        <taxon>Philodinida</taxon>
        <taxon>Philodinidae</taxon>
        <taxon>Rotaria</taxon>
    </lineage>
</organism>
<dbReference type="Proteomes" id="UP000676336">
    <property type="component" value="Unassembled WGS sequence"/>
</dbReference>
<protein>
    <submittedName>
        <fullName evidence="2">Uncharacterized protein</fullName>
    </submittedName>
</protein>
<feature type="compositionally biased region" description="Acidic residues" evidence="1">
    <location>
        <begin position="26"/>
        <end position="46"/>
    </location>
</feature>
<dbReference type="AlphaFoldDB" id="A0A8S3D625"/>
<evidence type="ECO:0000256" key="1">
    <source>
        <dbReference type="SAM" id="MobiDB-lite"/>
    </source>
</evidence>
<comment type="caution">
    <text evidence="2">The sequence shown here is derived from an EMBL/GenBank/DDBJ whole genome shotgun (WGS) entry which is preliminary data.</text>
</comment>
<name>A0A8S3D625_9BILA</name>
<gene>
    <name evidence="2" type="ORF">SMN809_LOCUS55224</name>
</gene>
<sequence>MAEKLLNLNTLNESEIIILDSRDNEASDGEGCNEDGDENDGEDDCLEDHTESHCENNINENSFERSDYAEDGDVED</sequence>
<dbReference type="EMBL" id="CAJOBI010194579">
    <property type="protein sequence ID" value="CAF4972123.1"/>
    <property type="molecule type" value="Genomic_DNA"/>
</dbReference>
<feature type="non-terminal residue" evidence="2">
    <location>
        <position position="76"/>
    </location>
</feature>
<proteinExistence type="predicted"/>
<reference evidence="2" key="1">
    <citation type="submission" date="2021-02" db="EMBL/GenBank/DDBJ databases">
        <authorList>
            <person name="Nowell W R."/>
        </authorList>
    </citation>
    <scope>NUCLEOTIDE SEQUENCE</scope>
</reference>